<dbReference type="PANTHER" id="PTHR33383">
    <property type="entry name" value="MEMBRANE PROTEIN INSERTION EFFICIENCY FACTOR-RELATED"/>
    <property type="match status" value="1"/>
</dbReference>
<comment type="function">
    <text evidence="1">Could be involved in insertion of integral membrane proteins into the membrane.</text>
</comment>
<dbReference type="Pfam" id="PF01809">
    <property type="entry name" value="YidD"/>
    <property type="match status" value="1"/>
</dbReference>
<keyword evidence="1" id="KW-0472">Membrane</keyword>
<dbReference type="AlphaFoldDB" id="A0A2U2BQP4"/>
<dbReference type="EMBL" id="QEXV01000007">
    <property type="protein sequence ID" value="PWE16332.1"/>
    <property type="molecule type" value="Genomic_DNA"/>
</dbReference>
<dbReference type="OrthoDB" id="9801753at2"/>
<organism evidence="2 3">
    <name type="scientific">Marinicauda salina</name>
    <dbReference type="NCBI Taxonomy" id="2135793"/>
    <lineage>
        <taxon>Bacteria</taxon>
        <taxon>Pseudomonadati</taxon>
        <taxon>Pseudomonadota</taxon>
        <taxon>Alphaproteobacteria</taxon>
        <taxon>Maricaulales</taxon>
        <taxon>Maricaulaceae</taxon>
        <taxon>Marinicauda</taxon>
    </lineage>
</organism>
<dbReference type="PANTHER" id="PTHR33383:SF1">
    <property type="entry name" value="MEMBRANE PROTEIN INSERTION EFFICIENCY FACTOR-RELATED"/>
    <property type="match status" value="1"/>
</dbReference>
<dbReference type="InterPro" id="IPR002696">
    <property type="entry name" value="Membr_insert_effic_factor_YidD"/>
</dbReference>
<reference evidence="3" key="1">
    <citation type="submission" date="2018-05" db="EMBL/GenBank/DDBJ databases">
        <authorList>
            <person name="Liu B.-T."/>
        </authorList>
    </citation>
    <scope>NUCLEOTIDE SEQUENCE [LARGE SCALE GENOMIC DNA]</scope>
    <source>
        <strain evidence="3">WD6-1</strain>
    </source>
</reference>
<dbReference type="Proteomes" id="UP000245168">
    <property type="component" value="Unassembled WGS sequence"/>
</dbReference>
<comment type="similarity">
    <text evidence="1">Belongs to the UPF0161 family.</text>
</comment>
<evidence type="ECO:0000313" key="2">
    <source>
        <dbReference type="EMBL" id="PWE16332.1"/>
    </source>
</evidence>
<comment type="caution">
    <text evidence="2">The sequence shown here is derived from an EMBL/GenBank/DDBJ whole genome shotgun (WGS) entry which is preliminary data.</text>
</comment>
<name>A0A2U2BQP4_9PROT</name>
<accession>A0A2U2BQP4</accession>
<keyword evidence="3" id="KW-1185">Reference proteome</keyword>
<dbReference type="NCBIfam" id="TIGR00278">
    <property type="entry name" value="membrane protein insertion efficiency factor YidD"/>
    <property type="match status" value="1"/>
</dbReference>
<dbReference type="RefSeq" id="WP_109253834.1">
    <property type="nucleotide sequence ID" value="NZ_QEXV01000007.1"/>
</dbReference>
<dbReference type="SMART" id="SM01234">
    <property type="entry name" value="Haemolytic"/>
    <property type="match status" value="1"/>
</dbReference>
<dbReference type="HAMAP" id="MF_00386">
    <property type="entry name" value="UPF0161_YidD"/>
    <property type="match status" value="1"/>
</dbReference>
<comment type="subcellular location">
    <subcellularLocation>
        <location evidence="1">Cell membrane</location>
        <topology evidence="1">Peripheral membrane protein</topology>
        <orientation evidence="1">Cytoplasmic side</orientation>
    </subcellularLocation>
</comment>
<evidence type="ECO:0000256" key="1">
    <source>
        <dbReference type="HAMAP-Rule" id="MF_00386"/>
    </source>
</evidence>
<protein>
    <recommendedName>
        <fullName evidence="1">Putative membrane protein insertion efficiency factor</fullName>
    </recommendedName>
</protein>
<keyword evidence="1" id="KW-1003">Cell membrane</keyword>
<proteinExistence type="inferred from homology"/>
<dbReference type="GO" id="GO:0005886">
    <property type="term" value="C:plasma membrane"/>
    <property type="evidence" value="ECO:0007669"/>
    <property type="project" value="UniProtKB-SubCell"/>
</dbReference>
<gene>
    <name evidence="2" type="ORF">DDZ18_12975</name>
</gene>
<evidence type="ECO:0000313" key="3">
    <source>
        <dbReference type="Proteomes" id="UP000245168"/>
    </source>
</evidence>
<sequence length="119" mass="13232">MKPARWILRLPARIGLAALAAYRVILSPVLYAFGVRCRHEPSCSHYASDAVRAQGLWRGGWLALGRVLRCRPGGTHGFDPAPMERSDAPWWRVWGFRDGPERAGAGALKIERPAETGRE</sequence>